<organism evidence="2 3">
    <name type="scientific">Pseudoleptotrichia goodfellowii F0264</name>
    <dbReference type="NCBI Taxonomy" id="596323"/>
    <lineage>
        <taxon>Bacteria</taxon>
        <taxon>Fusobacteriati</taxon>
        <taxon>Fusobacteriota</taxon>
        <taxon>Fusobacteriia</taxon>
        <taxon>Fusobacteriales</taxon>
        <taxon>Leptotrichiaceae</taxon>
        <taxon>Pseudoleptotrichia</taxon>
    </lineage>
</organism>
<dbReference type="AlphaFoldDB" id="D0GNC9"/>
<evidence type="ECO:0000259" key="1">
    <source>
        <dbReference type="Pfam" id="PF08241"/>
    </source>
</evidence>
<name>D0GNC9_9FUSO</name>
<keyword evidence="2" id="KW-0489">Methyltransferase</keyword>
<keyword evidence="3" id="KW-1185">Reference proteome</keyword>
<dbReference type="InterPro" id="IPR029063">
    <property type="entry name" value="SAM-dependent_MTases_sf"/>
</dbReference>
<feature type="domain" description="Methyltransferase type 11" evidence="1">
    <location>
        <begin position="68"/>
        <end position="156"/>
    </location>
</feature>
<sequence length="277" mass="31813">MENFIKNKIRESMENMENRKKKVQVTEDVIKKGKHWNTEKYEKNARFVSDYGIDVISWLDPKPHEYILDLGCGDGVLTKKIIEFGCKVLGVDGSLEFVNAAKKIGVNAVQGDGENLNFEEEFDAIFSNAALHWMTDQEKVISGVSKGLKKGGRFVVEMGGAGNLEKIQKVITETVSEYGYKIKKCWFLPTESEERKLLEKYGLKVNKMSFFKRPTSLPTGIKEWLWTITVPLLGNVPEELHGEIIEKIAKKLESRLEYKNDKYIADYVRLRFIAYKE</sequence>
<dbReference type="SUPFAM" id="SSF53335">
    <property type="entry name" value="S-adenosyl-L-methionine-dependent methyltransferases"/>
    <property type="match status" value="1"/>
</dbReference>
<dbReference type="eggNOG" id="COG2226">
    <property type="taxonomic scope" value="Bacteria"/>
</dbReference>
<dbReference type="PANTHER" id="PTHR43861">
    <property type="entry name" value="TRANS-ACONITATE 2-METHYLTRANSFERASE-RELATED"/>
    <property type="match status" value="1"/>
</dbReference>
<dbReference type="Pfam" id="PF08241">
    <property type="entry name" value="Methyltransf_11"/>
    <property type="match status" value="1"/>
</dbReference>
<dbReference type="Proteomes" id="UP000004226">
    <property type="component" value="Unassembled WGS sequence"/>
</dbReference>
<gene>
    <name evidence="2" type="ORF">HMPREF0554_1398</name>
</gene>
<dbReference type="GO" id="GO:0008757">
    <property type="term" value="F:S-adenosylmethionine-dependent methyltransferase activity"/>
    <property type="evidence" value="ECO:0007669"/>
    <property type="project" value="InterPro"/>
</dbReference>
<keyword evidence="2" id="KW-0808">Transferase</keyword>
<protein>
    <submittedName>
        <fullName evidence="2">Methyltransferase domain protein</fullName>
    </submittedName>
</protein>
<evidence type="ECO:0000313" key="2">
    <source>
        <dbReference type="EMBL" id="EEY34385.1"/>
    </source>
</evidence>
<dbReference type="GO" id="GO:0032259">
    <property type="term" value="P:methylation"/>
    <property type="evidence" value="ECO:0007669"/>
    <property type="project" value="UniProtKB-KW"/>
</dbReference>
<evidence type="ECO:0000313" key="3">
    <source>
        <dbReference type="Proteomes" id="UP000004226"/>
    </source>
</evidence>
<reference evidence="2 3" key="1">
    <citation type="submission" date="2009-10" db="EMBL/GenBank/DDBJ databases">
        <authorList>
            <person name="Harkins D.M."/>
            <person name="Madupu R."/>
            <person name="Durkin A.S."/>
            <person name="Torralba M."/>
            <person name="Methe B."/>
            <person name="Sutton G.G."/>
            <person name="Strausberg R.L."/>
            <person name="Nelson K.E."/>
        </authorList>
    </citation>
    <scope>NUCLEOTIDE SEQUENCE [LARGE SCALE GENOMIC DNA]</scope>
    <source>
        <strain evidence="2 3">F0264</strain>
    </source>
</reference>
<dbReference type="PANTHER" id="PTHR43861:SF1">
    <property type="entry name" value="TRANS-ACONITATE 2-METHYLTRANSFERASE"/>
    <property type="match status" value="1"/>
</dbReference>
<proteinExistence type="predicted"/>
<dbReference type="CDD" id="cd02440">
    <property type="entry name" value="AdoMet_MTases"/>
    <property type="match status" value="1"/>
</dbReference>
<dbReference type="Gene3D" id="3.40.50.150">
    <property type="entry name" value="Vaccinia Virus protein VP39"/>
    <property type="match status" value="1"/>
</dbReference>
<dbReference type="InterPro" id="IPR013216">
    <property type="entry name" value="Methyltransf_11"/>
</dbReference>
<comment type="caution">
    <text evidence="2">The sequence shown here is derived from an EMBL/GenBank/DDBJ whole genome shotgun (WGS) entry which is preliminary data.</text>
</comment>
<accession>D0GNC9</accession>
<dbReference type="EMBL" id="ADAD01000161">
    <property type="protein sequence ID" value="EEY34385.1"/>
    <property type="molecule type" value="Genomic_DNA"/>
</dbReference>